<dbReference type="EMBL" id="JBDKWZ010000014">
    <property type="protein sequence ID" value="MEN7550532.1"/>
    <property type="molecule type" value="Genomic_DNA"/>
</dbReference>
<feature type="chain" id="PRO_5043768437" evidence="1">
    <location>
        <begin position="20"/>
        <end position="294"/>
    </location>
</feature>
<proteinExistence type="predicted"/>
<dbReference type="RefSeq" id="WP_346823315.1">
    <property type="nucleotide sequence ID" value="NZ_JBDKWZ010000014.1"/>
</dbReference>
<feature type="signal peptide" evidence="1">
    <location>
        <begin position="1"/>
        <end position="19"/>
    </location>
</feature>
<gene>
    <name evidence="3" type="ORF">AAG747_21610</name>
</gene>
<organism evidence="3 4">
    <name type="scientific">Rapidithrix thailandica</name>
    <dbReference type="NCBI Taxonomy" id="413964"/>
    <lineage>
        <taxon>Bacteria</taxon>
        <taxon>Pseudomonadati</taxon>
        <taxon>Bacteroidota</taxon>
        <taxon>Cytophagia</taxon>
        <taxon>Cytophagales</taxon>
        <taxon>Flammeovirgaceae</taxon>
        <taxon>Rapidithrix</taxon>
    </lineage>
</organism>
<evidence type="ECO:0000313" key="3">
    <source>
        <dbReference type="EMBL" id="MEN7550532.1"/>
    </source>
</evidence>
<dbReference type="Pfam" id="PF10099">
    <property type="entry name" value="RskA_C"/>
    <property type="match status" value="1"/>
</dbReference>
<keyword evidence="1" id="KW-0732">Signal</keyword>
<feature type="domain" description="Anti-sigma K factor RskA C-terminal" evidence="2">
    <location>
        <begin position="35"/>
        <end position="106"/>
    </location>
</feature>
<dbReference type="InterPro" id="IPR018764">
    <property type="entry name" value="RskA_C"/>
</dbReference>
<reference evidence="3 4" key="1">
    <citation type="submission" date="2024-04" db="EMBL/GenBank/DDBJ databases">
        <title>Novel genus in family Flammeovirgaceae.</title>
        <authorList>
            <person name="Nguyen T.H."/>
            <person name="Vuong T.Q."/>
            <person name="Le H."/>
            <person name="Kim S.-G."/>
        </authorList>
    </citation>
    <scope>NUCLEOTIDE SEQUENCE [LARGE SCALE GENOMIC DNA]</scope>
    <source>
        <strain evidence="3 4">JCM 23209</strain>
    </source>
</reference>
<evidence type="ECO:0000256" key="1">
    <source>
        <dbReference type="SAM" id="SignalP"/>
    </source>
</evidence>
<protein>
    <submittedName>
        <fullName evidence="3">Anti-sigma factor</fullName>
    </submittedName>
</protein>
<dbReference type="AlphaFoldDB" id="A0AAW9S337"/>
<name>A0AAW9S337_9BACT</name>
<comment type="caution">
    <text evidence="3">The sequence shown here is derived from an EMBL/GenBank/DDBJ whole genome shotgun (WGS) entry which is preliminary data.</text>
</comment>
<dbReference type="Proteomes" id="UP001403385">
    <property type="component" value="Unassembled WGS sequence"/>
</dbReference>
<evidence type="ECO:0000259" key="2">
    <source>
        <dbReference type="Pfam" id="PF10099"/>
    </source>
</evidence>
<accession>A0AAW9S337</accession>
<sequence length="294" mass="30367">MKKLWILGMLLTTALLYTACDDDDDNGPVDKNLQLSVNGLTDLGSGYAYEGWLIVNGTPKSTGVFTVDGSGMLSKSGFKIPVSDLSNASAFVLTIEPSPDSDPAPSEAHILAGDFSNGSANLSVAHTAALGDDFGDAAGKYILATPTNGPDSDENSGVWFLDPALGPGATLNLPTLPAGWTYEGWAVIGGSPVTTGTFTQVDMADDAAPFSGDQDGPPFPGEDFLVNAPTGLTFPTDLSGTTIVISIEPVPDNSSAPFLLKPLLGNVPADADSHTTYEMMQNLNSFPTGSVTSN</sequence>
<evidence type="ECO:0000313" key="4">
    <source>
        <dbReference type="Proteomes" id="UP001403385"/>
    </source>
</evidence>
<dbReference type="GO" id="GO:0005886">
    <property type="term" value="C:plasma membrane"/>
    <property type="evidence" value="ECO:0007669"/>
    <property type="project" value="InterPro"/>
</dbReference>
<keyword evidence="4" id="KW-1185">Reference proteome</keyword>